<keyword evidence="3" id="KW-1185">Reference proteome</keyword>
<dbReference type="CDD" id="cd21037">
    <property type="entry name" value="MLKL_NTD"/>
    <property type="match status" value="1"/>
</dbReference>
<comment type="caution">
    <text evidence="2">The sequence shown here is derived from an EMBL/GenBank/DDBJ whole genome shotgun (WGS) entry which is preliminary data.</text>
</comment>
<evidence type="ECO:0000313" key="3">
    <source>
        <dbReference type="Proteomes" id="UP001221142"/>
    </source>
</evidence>
<evidence type="ECO:0000256" key="1">
    <source>
        <dbReference type="SAM" id="MobiDB-lite"/>
    </source>
</evidence>
<dbReference type="InterPro" id="IPR036537">
    <property type="entry name" value="Adaptor_Cbl_N_dom_sf"/>
</dbReference>
<feature type="region of interest" description="Disordered" evidence="1">
    <location>
        <begin position="1"/>
        <end position="31"/>
    </location>
</feature>
<reference evidence="2" key="1">
    <citation type="submission" date="2023-03" db="EMBL/GenBank/DDBJ databases">
        <title>Massive genome expansion in bonnet fungi (Mycena s.s.) driven by repeated elements and novel gene families across ecological guilds.</title>
        <authorList>
            <consortium name="Lawrence Berkeley National Laboratory"/>
            <person name="Harder C.B."/>
            <person name="Miyauchi S."/>
            <person name="Viragh M."/>
            <person name="Kuo A."/>
            <person name="Thoen E."/>
            <person name="Andreopoulos B."/>
            <person name="Lu D."/>
            <person name="Skrede I."/>
            <person name="Drula E."/>
            <person name="Henrissat B."/>
            <person name="Morin E."/>
            <person name="Kohler A."/>
            <person name="Barry K."/>
            <person name="LaButti K."/>
            <person name="Morin E."/>
            <person name="Salamov A."/>
            <person name="Lipzen A."/>
            <person name="Mereny Z."/>
            <person name="Hegedus B."/>
            <person name="Baldrian P."/>
            <person name="Stursova M."/>
            <person name="Weitz H."/>
            <person name="Taylor A."/>
            <person name="Grigoriev I.V."/>
            <person name="Nagy L.G."/>
            <person name="Martin F."/>
            <person name="Kauserud H."/>
        </authorList>
    </citation>
    <scope>NUCLEOTIDE SEQUENCE</scope>
    <source>
        <strain evidence="2">9284</strain>
    </source>
</reference>
<dbReference type="GO" id="GO:0007166">
    <property type="term" value="P:cell surface receptor signaling pathway"/>
    <property type="evidence" value="ECO:0007669"/>
    <property type="project" value="InterPro"/>
</dbReference>
<feature type="compositionally biased region" description="Polar residues" evidence="1">
    <location>
        <begin position="83"/>
        <end position="113"/>
    </location>
</feature>
<proteinExistence type="predicted"/>
<dbReference type="InterPro" id="IPR059179">
    <property type="entry name" value="MLKL-like_MCAfunc"/>
</dbReference>
<sequence length="462" mass="49839">MCAPAAPRPSTVAPGQHSPSESTLTLRQNSPTIGRSCGSFISILRSPALGGHGDGPSHVSGPPTSLGLFPDFARSSFEHYNDKPTSSVLSRSKSQPSASTSSEQTENWNQTNQTKKRVAAAVTRVLGTSLLVTHEALHLTSEILAVVPVPGLQVAAKVLLDIWDSVQAIDSNRLACLRLTERCADILLSIREEIGQTGEELGDELTTSIEKLVSSFTEVYHFMANQAHLPFLKRYFKRDQILRDIANCDKALGEALSMFGISIQIRILKQVQAVELSRQSETRALYECVVRSQQPAAPVPSATLQGLGISLPTSTTSLPPSSFAVRPQEDIHPNAVLPTLQNLHNMQNTLALTHDTADLRTLMREAVSQSSDAEMIRVLQVGRDEMPEALETLQRALERVGVVNNPPNPYAPVAEAPVAASASSTLAPQSLESVRQARGAALPVGLPVRDKLDGEFMERGSM</sequence>
<dbReference type="Gene3D" id="1.20.930.20">
    <property type="entry name" value="Adaptor protein Cbl, N-terminal domain"/>
    <property type="match status" value="1"/>
</dbReference>
<dbReference type="Proteomes" id="UP001221142">
    <property type="component" value="Unassembled WGS sequence"/>
</dbReference>
<dbReference type="EMBL" id="JARKIF010000002">
    <property type="protein sequence ID" value="KAJ7647040.1"/>
    <property type="molecule type" value="Genomic_DNA"/>
</dbReference>
<dbReference type="AlphaFoldDB" id="A0AAD7CEQ7"/>
<organism evidence="2 3">
    <name type="scientific">Roridomyces roridus</name>
    <dbReference type="NCBI Taxonomy" id="1738132"/>
    <lineage>
        <taxon>Eukaryota</taxon>
        <taxon>Fungi</taxon>
        <taxon>Dikarya</taxon>
        <taxon>Basidiomycota</taxon>
        <taxon>Agaricomycotina</taxon>
        <taxon>Agaricomycetes</taxon>
        <taxon>Agaricomycetidae</taxon>
        <taxon>Agaricales</taxon>
        <taxon>Marasmiineae</taxon>
        <taxon>Mycenaceae</taxon>
        <taxon>Roridomyces</taxon>
    </lineage>
</organism>
<name>A0AAD7CEQ7_9AGAR</name>
<evidence type="ECO:0000313" key="2">
    <source>
        <dbReference type="EMBL" id="KAJ7647040.1"/>
    </source>
</evidence>
<feature type="region of interest" description="Disordered" evidence="1">
    <location>
        <begin position="80"/>
        <end position="114"/>
    </location>
</feature>
<protein>
    <submittedName>
        <fullName evidence="2">Uncharacterized protein</fullName>
    </submittedName>
</protein>
<accession>A0AAD7CEQ7</accession>
<feature type="compositionally biased region" description="Polar residues" evidence="1">
    <location>
        <begin position="17"/>
        <end position="31"/>
    </location>
</feature>
<gene>
    <name evidence="2" type="ORF">FB45DRAFT_1019313</name>
</gene>